<feature type="domain" description="Transglutaminase-like" evidence="1">
    <location>
        <begin position="28"/>
        <end position="102"/>
    </location>
</feature>
<proteinExistence type="predicted"/>
<reference evidence="2 3" key="1">
    <citation type="submission" date="2016-10" db="EMBL/GenBank/DDBJ databases">
        <title>Comparative genomics between deep and shallow subseafloor isolates.</title>
        <authorList>
            <person name="Ishii S."/>
            <person name="Miller J.R."/>
            <person name="Sutton G."/>
            <person name="Suzuki S."/>
            <person name="Methe B."/>
            <person name="Inagaki F."/>
            <person name="Imachi H."/>
        </authorList>
    </citation>
    <scope>NUCLEOTIDE SEQUENCE [LARGE SCALE GENOMIC DNA]</scope>
    <source>
        <strain evidence="2 3">MO-MB1</strain>
    </source>
</reference>
<evidence type="ECO:0000313" key="3">
    <source>
        <dbReference type="Proteomes" id="UP000232806"/>
    </source>
</evidence>
<accession>A0A2H4VEE1</accession>
<name>A0A2H4VEE1_9EURY</name>
<dbReference type="PANTHER" id="PTHR33490">
    <property type="entry name" value="BLR5614 PROTEIN-RELATED"/>
    <property type="match status" value="1"/>
</dbReference>
<dbReference type="AlphaFoldDB" id="A0A2H4VEE1"/>
<dbReference type="Proteomes" id="UP000232806">
    <property type="component" value="Chromosome"/>
</dbReference>
<evidence type="ECO:0000313" key="2">
    <source>
        <dbReference type="EMBL" id="AUB56457.1"/>
    </source>
</evidence>
<evidence type="ECO:0000259" key="1">
    <source>
        <dbReference type="Pfam" id="PF01841"/>
    </source>
</evidence>
<dbReference type="SUPFAM" id="SSF54001">
    <property type="entry name" value="Cysteine proteinases"/>
    <property type="match status" value="1"/>
</dbReference>
<dbReference type="PANTHER" id="PTHR33490:SF3">
    <property type="entry name" value="CONSERVED INTEGRAL MEMBRANE PROTEIN"/>
    <property type="match status" value="1"/>
</dbReference>
<dbReference type="RefSeq" id="WP_157809480.1">
    <property type="nucleotide sequence ID" value="NZ_CP017766.1"/>
</dbReference>
<gene>
    <name evidence="2" type="ORF">BK007_10835</name>
</gene>
<dbReference type="Pfam" id="PF01841">
    <property type="entry name" value="Transglut_core"/>
    <property type="match status" value="1"/>
</dbReference>
<dbReference type="OrthoDB" id="18481at2157"/>
<dbReference type="InterPro" id="IPR038765">
    <property type="entry name" value="Papain-like_cys_pep_sf"/>
</dbReference>
<dbReference type="Gene3D" id="3.10.620.30">
    <property type="match status" value="1"/>
</dbReference>
<sequence length="121" mass="13548">MVYNLPSGFEVYLKPSNNCNSNDPIIIDLAKRITVGAVSPYDKVLHIFNWVRDLVEYEFYYNTAKGAYQTLNTMGGNCCDISHAIVALCRASGLASRCARGLFLYIQPNMVRPRMGSDICK</sequence>
<dbReference type="GeneID" id="35124436"/>
<dbReference type="InterPro" id="IPR002931">
    <property type="entry name" value="Transglutaminase-like"/>
</dbReference>
<protein>
    <recommendedName>
        <fullName evidence="1">Transglutaminase-like domain-containing protein</fullName>
    </recommendedName>
</protein>
<dbReference type="EMBL" id="CP017766">
    <property type="protein sequence ID" value="AUB56457.1"/>
    <property type="molecule type" value="Genomic_DNA"/>
</dbReference>
<organism evidence="2 3">
    <name type="scientific">Methanobacterium subterraneum</name>
    <dbReference type="NCBI Taxonomy" id="59277"/>
    <lineage>
        <taxon>Archaea</taxon>
        <taxon>Methanobacteriati</taxon>
        <taxon>Methanobacteriota</taxon>
        <taxon>Methanomada group</taxon>
        <taxon>Methanobacteria</taxon>
        <taxon>Methanobacteriales</taxon>
        <taxon>Methanobacteriaceae</taxon>
        <taxon>Methanobacterium</taxon>
    </lineage>
</organism>